<gene>
    <name evidence="1" type="ORF">SY86_18590</name>
</gene>
<keyword evidence="2" id="KW-1185">Reference proteome</keyword>
<dbReference type="RefSeq" id="WP_016191216.1">
    <property type="nucleotide sequence ID" value="NZ_CP089932.1"/>
</dbReference>
<organism evidence="1 2">
    <name type="scientific">Erwinia tracheiphila</name>
    <dbReference type="NCBI Taxonomy" id="65700"/>
    <lineage>
        <taxon>Bacteria</taxon>
        <taxon>Pseudomonadati</taxon>
        <taxon>Pseudomonadota</taxon>
        <taxon>Gammaproteobacteria</taxon>
        <taxon>Enterobacterales</taxon>
        <taxon>Erwiniaceae</taxon>
        <taxon>Erwinia</taxon>
    </lineage>
</organism>
<dbReference type="PATRIC" id="fig|65700.7.peg.4626"/>
<proteinExistence type="predicted"/>
<reference evidence="1 2" key="1">
    <citation type="submission" date="2015-01" db="EMBL/GenBank/DDBJ databases">
        <title>Erwinia tracheiphila.</title>
        <authorList>
            <person name="Shapiro L.R."/>
        </authorList>
    </citation>
    <scope>NUCLEOTIDE SEQUENCE [LARGE SCALE GENOMIC DNA]</scope>
    <source>
        <strain evidence="1 2">BuffGH</strain>
    </source>
</reference>
<dbReference type="Proteomes" id="UP000033924">
    <property type="component" value="Unassembled WGS sequence"/>
</dbReference>
<dbReference type="AlphaFoldDB" id="A0A0M2KDG7"/>
<evidence type="ECO:0000313" key="2">
    <source>
        <dbReference type="Proteomes" id="UP000033924"/>
    </source>
</evidence>
<comment type="caution">
    <text evidence="1">The sequence shown here is derived from an EMBL/GenBank/DDBJ whole genome shotgun (WGS) entry which is preliminary data.</text>
</comment>
<sequence>MNRNEKLKSLLEKAGVRVESVCCIGAFIHIDTHKKYEYKIRNIMTQIGANNIKTMSAAADGKHLDGSKNHRIVAIF</sequence>
<protein>
    <submittedName>
        <fullName evidence="1">Uncharacterized protein</fullName>
    </submittedName>
</protein>
<accession>A0A0M2KDG7</accession>
<dbReference type="EMBL" id="JXNU01000003">
    <property type="protein sequence ID" value="KKF36979.1"/>
    <property type="molecule type" value="Genomic_DNA"/>
</dbReference>
<evidence type="ECO:0000313" key="1">
    <source>
        <dbReference type="EMBL" id="KKF36979.1"/>
    </source>
</evidence>
<name>A0A0M2KDG7_9GAMM</name>